<evidence type="ECO:0000256" key="1">
    <source>
        <dbReference type="SAM" id="MobiDB-lite"/>
    </source>
</evidence>
<organism evidence="2 3">
    <name type="scientific">Solanum tuberosum</name>
    <name type="common">Potato</name>
    <dbReference type="NCBI Taxonomy" id="4113"/>
    <lineage>
        <taxon>Eukaryota</taxon>
        <taxon>Viridiplantae</taxon>
        <taxon>Streptophyta</taxon>
        <taxon>Embryophyta</taxon>
        <taxon>Tracheophyta</taxon>
        <taxon>Spermatophyta</taxon>
        <taxon>Magnoliopsida</taxon>
        <taxon>eudicotyledons</taxon>
        <taxon>Gunneridae</taxon>
        <taxon>Pentapetalae</taxon>
        <taxon>asterids</taxon>
        <taxon>lamiids</taxon>
        <taxon>Solanales</taxon>
        <taxon>Solanaceae</taxon>
        <taxon>Solanoideae</taxon>
        <taxon>Solaneae</taxon>
        <taxon>Solanum</taxon>
    </lineage>
</organism>
<keyword evidence="3" id="KW-1185">Reference proteome</keyword>
<sequence>MMDQKVQAVNKRMDAFELRVLKRPGPTIDVTTFQDDLASLRADVAALLAPDTKVPESAPAVLEDEMVMTTMFGDTMPPPGFDHTDGILPRSDHTIDIEEARRLRKKERQKF</sequence>
<evidence type="ECO:0000313" key="2">
    <source>
        <dbReference type="EnsemblPlants" id="PGSC0003DMT400087863"/>
    </source>
</evidence>
<name>M1DEQ1_SOLTU</name>
<dbReference type="PaxDb" id="4113-PGSC0003DMT400087863"/>
<reference evidence="2" key="2">
    <citation type="submission" date="2015-06" db="UniProtKB">
        <authorList>
            <consortium name="EnsemblPlants"/>
        </authorList>
    </citation>
    <scope>IDENTIFICATION</scope>
    <source>
        <strain evidence="2">DM1-3 516 R44</strain>
    </source>
</reference>
<feature type="region of interest" description="Disordered" evidence="1">
    <location>
        <begin position="72"/>
        <end position="95"/>
    </location>
</feature>
<dbReference type="InParanoid" id="M1DEQ1"/>
<evidence type="ECO:0000313" key="3">
    <source>
        <dbReference type="Proteomes" id="UP000011115"/>
    </source>
</evidence>
<accession>M1DEQ1</accession>
<dbReference type="Proteomes" id="UP000011115">
    <property type="component" value="Unassembled WGS sequence"/>
</dbReference>
<dbReference type="Gramene" id="PGSC0003DMT400087863">
    <property type="protein sequence ID" value="PGSC0003DMT400087863"/>
    <property type="gene ID" value="PGSC0003DMG400037434"/>
</dbReference>
<dbReference type="AlphaFoldDB" id="M1DEQ1"/>
<protein>
    <submittedName>
        <fullName evidence="2">Integrase core domain containing protein</fullName>
    </submittedName>
</protein>
<feature type="compositionally biased region" description="Basic and acidic residues" evidence="1">
    <location>
        <begin position="82"/>
        <end position="95"/>
    </location>
</feature>
<dbReference type="EnsemblPlants" id="PGSC0003DMT400087863">
    <property type="protein sequence ID" value="PGSC0003DMT400087863"/>
    <property type="gene ID" value="PGSC0003DMG400037434"/>
</dbReference>
<proteinExistence type="predicted"/>
<dbReference type="HOGENOM" id="CLU_028647_7_1_1"/>
<reference evidence="3" key="1">
    <citation type="journal article" date="2011" name="Nature">
        <title>Genome sequence and analysis of the tuber crop potato.</title>
        <authorList>
            <consortium name="The Potato Genome Sequencing Consortium"/>
        </authorList>
    </citation>
    <scope>NUCLEOTIDE SEQUENCE [LARGE SCALE GENOMIC DNA]</scope>
    <source>
        <strain evidence="3">cv. DM1-3 516 R44</strain>
    </source>
</reference>